<reference evidence="11" key="2">
    <citation type="submission" date="2016-05" db="EMBL/GenBank/DDBJ databases">
        <title>Comparative analysis highlights variable genome content of wheat rusts and divergence of the mating loci.</title>
        <authorList>
            <person name="Cuomo C.A."/>
            <person name="Bakkeren G."/>
            <person name="Szabo L."/>
            <person name="Khalil H."/>
            <person name="Joly D."/>
            <person name="Goldberg J."/>
            <person name="Young S."/>
            <person name="Zeng Q."/>
            <person name="Fellers J."/>
        </authorList>
    </citation>
    <scope>NUCLEOTIDE SEQUENCE [LARGE SCALE GENOMIC DNA]</scope>
    <source>
        <strain evidence="11">1-1 BBBD Race 1</strain>
    </source>
</reference>
<evidence type="ECO:0000256" key="10">
    <source>
        <dbReference type="SAM" id="SignalP"/>
    </source>
</evidence>
<evidence type="ECO:0000313" key="11">
    <source>
        <dbReference type="EMBL" id="OAV90639.1"/>
    </source>
</evidence>
<reference evidence="11" key="1">
    <citation type="submission" date="2009-11" db="EMBL/GenBank/DDBJ databases">
        <authorList>
            <consortium name="The Broad Institute Genome Sequencing Platform"/>
            <person name="Ward D."/>
            <person name="Feldgarden M."/>
            <person name="Earl A."/>
            <person name="Young S.K."/>
            <person name="Zeng Q."/>
            <person name="Koehrsen M."/>
            <person name="Alvarado L."/>
            <person name="Berlin A."/>
            <person name="Bochicchio J."/>
            <person name="Borenstein D."/>
            <person name="Chapman S.B."/>
            <person name="Chen Z."/>
            <person name="Engels R."/>
            <person name="Freedman E."/>
            <person name="Gellesch M."/>
            <person name="Goldberg J."/>
            <person name="Griggs A."/>
            <person name="Gujja S."/>
            <person name="Heilman E."/>
            <person name="Heiman D."/>
            <person name="Hepburn T."/>
            <person name="Howarth C."/>
            <person name="Jen D."/>
            <person name="Larson L."/>
            <person name="Lewis B."/>
            <person name="Mehta T."/>
            <person name="Park D."/>
            <person name="Pearson M."/>
            <person name="Roberts A."/>
            <person name="Saif S."/>
            <person name="Shea T."/>
            <person name="Shenoy N."/>
            <person name="Sisk P."/>
            <person name="Stolte C."/>
            <person name="Sykes S."/>
            <person name="Thomson T."/>
            <person name="Walk T."/>
            <person name="White J."/>
            <person name="Yandava C."/>
            <person name="Izard J."/>
            <person name="Baranova O.V."/>
            <person name="Blanton J.M."/>
            <person name="Tanner A.C."/>
            <person name="Dewhirst F.E."/>
            <person name="Haas B."/>
            <person name="Nusbaum C."/>
            <person name="Birren B."/>
        </authorList>
    </citation>
    <scope>NUCLEOTIDE SEQUENCE [LARGE SCALE GENOMIC DNA]</scope>
    <source>
        <strain evidence="11">1-1 BBBD Race 1</strain>
    </source>
</reference>
<dbReference type="OrthoDB" id="412382at2759"/>
<feature type="chain" id="PRO_5008109814" description="Glucanase" evidence="10">
    <location>
        <begin position="20"/>
        <end position="462"/>
    </location>
</feature>
<keyword evidence="5 9" id="KW-0136">Cellulose degradation</keyword>
<gene>
    <name evidence="11" type="ORF">PTTG_06020</name>
</gene>
<comment type="catalytic activity">
    <reaction evidence="1">
        <text>Hydrolysis of (1-&gt;4)-beta-D-glucosidic linkages in cellulose and cellotetraose, releasing cellobiose from the non-reducing ends of the chains.</text>
        <dbReference type="EC" id="3.2.1.91"/>
    </reaction>
</comment>
<keyword evidence="8 9" id="KW-0624">Polysaccharide degradation</keyword>
<evidence type="ECO:0000256" key="5">
    <source>
        <dbReference type="ARBA" id="ARBA00023001"/>
    </source>
</evidence>
<dbReference type="EC" id="3.2.1.-" evidence="9"/>
<proteinExistence type="inferred from homology"/>
<dbReference type="EnsemblFungi" id="PTTG_06020-t43_1">
    <property type="protein sequence ID" value="PTTG_06020-t43_1-p1"/>
    <property type="gene ID" value="PTTG_06020"/>
</dbReference>
<protein>
    <recommendedName>
        <fullName evidence="9">Glucanase</fullName>
        <ecNumber evidence="9">3.2.1.-</ecNumber>
    </recommendedName>
</protein>
<dbReference type="InterPro" id="IPR037019">
    <property type="entry name" value="Glyco_hydro_7_sf"/>
</dbReference>
<dbReference type="Pfam" id="PF00840">
    <property type="entry name" value="Glyco_hydro_7"/>
    <property type="match status" value="1"/>
</dbReference>
<keyword evidence="13" id="KW-1185">Reference proteome</keyword>
<evidence type="ECO:0000256" key="2">
    <source>
        <dbReference type="ARBA" id="ARBA00006044"/>
    </source>
</evidence>
<dbReference type="SUPFAM" id="SSF49899">
    <property type="entry name" value="Concanavalin A-like lectins/glucanases"/>
    <property type="match status" value="1"/>
</dbReference>
<dbReference type="InterPro" id="IPR001722">
    <property type="entry name" value="Glyco_hydro_7"/>
</dbReference>
<dbReference type="VEuPathDB" id="FungiDB:PTTG_06020"/>
<dbReference type="GO" id="GO:0030245">
    <property type="term" value="P:cellulose catabolic process"/>
    <property type="evidence" value="ECO:0007669"/>
    <property type="project" value="UniProtKB-KW"/>
</dbReference>
<dbReference type="EMBL" id="ADAS02000097">
    <property type="protein sequence ID" value="OAV90639.1"/>
    <property type="molecule type" value="Genomic_DNA"/>
</dbReference>
<dbReference type="Proteomes" id="UP000005240">
    <property type="component" value="Unassembled WGS sequence"/>
</dbReference>
<evidence type="ECO:0000256" key="3">
    <source>
        <dbReference type="ARBA" id="ARBA00022729"/>
    </source>
</evidence>
<dbReference type="PANTHER" id="PTHR33753:SF2">
    <property type="entry name" value="GLYCOSIDE HYDROLASE FAMILY 7 PROTEIN"/>
    <property type="match status" value="1"/>
</dbReference>
<evidence type="ECO:0000313" key="13">
    <source>
        <dbReference type="Proteomes" id="UP000005240"/>
    </source>
</evidence>
<dbReference type="GO" id="GO:0016162">
    <property type="term" value="F:cellulose 1,4-beta-cellobiosidase activity"/>
    <property type="evidence" value="ECO:0007669"/>
    <property type="project" value="UniProtKB-EC"/>
</dbReference>
<dbReference type="AlphaFoldDB" id="A0A180GDM8"/>
<evidence type="ECO:0000256" key="7">
    <source>
        <dbReference type="ARBA" id="ARBA00023295"/>
    </source>
</evidence>
<keyword evidence="4 9" id="KW-0378">Hydrolase</keyword>
<accession>A0A180GDM8</accession>
<organism evidence="11">
    <name type="scientific">Puccinia triticina (isolate 1-1 / race 1 (BBBD))</name>
    <name type="common">Brown leaf rust fungus</name>
    <dbReference type="NCBI Taxonomy" id="630390"/>
    <lineage>
        <taxon>Eukaryota</taxon>
        <taxon>Fungi</taxon>
        <taxon>Dikarya</taxon>
        <taxon>Basidiomycota</taxon>
        <taxon>Pucciniomycotina</taxon>
        <taxon>Pucciniomycetes</taxon>
        <taxon>Pucciniales</taxon>
        <taxon>Pucciniaceae</taxon>
        <taxon>Puccinia</taxon>
    </lineage>
</organism>
<sequence length="462" mass="49682">MKTSLWCLLLAQSQRAFVAQQVGIHLLQESHPSLKIQTCTSDGACADKRLSITLDADSRPLRMLHGTESCMAEDERAWNATYCANGEQCAEQCSLGGVKYKAVHGITTEGHALKLRLFTHGKLTASRVYLLADEKHYHSFYLKNQQFSFDVDASQLPCGVDAALYFTSMKADGGLSATNKAGAMYGTGYCDAQCPTALRFINGLANVEASGEPGQQPVFKSMGACCPELDLWEGNGIVQAYGAHPCVFPSMATCEGAGCTAGGGLCDHSGCGFASQTAAGDGFYGPNKTIDTRHTFTVVSQFLTATGTAQGELVEIRQFYIQHGVRIPHRVVQLADGHQASSITDQFCRPNASRTGRAFAKTGGIEAMGRALDQGMVLVMGLWTADEPSDSLGSIQKIPATRKPSLRRINQQICPGSARTQPFIQKHHPHASVKFSNIKIGPIHAPHAGIPHRVNSNEHTII</sequence>
<evidence type="ECO:0000256" key="1">
    <source>
        <dbReference type="ARBA" id="ARBA00001641"/>
    </source>
</evidence>
<dbReference type="PRINTS" id="PR00734">
    <property type="entry name" value="GLHYDRLASE7"/>
</dbReference>
<reference evidence="12" key="4">
    <citation type="submission" date="2025-05" db="UniProtKB">
        <authorList>
            <consortium name="EnsemblFungi"/>
        </authorList>
    </citation>
    <scope>IDENTIFICATION</scope>
    <source>
        <strain evidence="12">isolate 1-1 / race 1 (BBBD)</strain>
    </source>
</reference>
<feature type="signal peptide" evidence="10">
    <location>
        <begin position="1"/>
        <end position="19"/>
    </location>
</feature>
<dbReference type="Gene3D" id="2.70.100.10">
    <property type="entry name" value="Glycoside hydrolase, family 7, domain"/>
    <property type="match status" value="1"/>
</dbReference>
<reference evidence="12 13" key="3">
    <citation type="journal article" date="2017" name="G3 (Bethesda)">
        <title>Comparative analysis highlights variable genome content of wheat rusts and divergence of the mating loci.</title>
        <authorList>
            <person name="Cuomo C.A."/>
            <person name="Bakkeren G."/>
            <person name="Khalil H.B."/>
            <person name="Panwar V."/>
            <person name="Joly D."/>
            <person name="Linning R."/>
            <person name="Sakthikumar S."/>
            <person name="Song X."/>
            <person name="Adiconis X."/>
            <person name="Fan L."/>
            <person name="Goldberg J.M."/>
            <person name="Levin J.Z."/>
            <person name="Young S."/>
            <person name="Zeng Q."/>
            <person name="Anikster Y."/>
            <person name="Bruce M."/>
            <person name="Wang M."/>
            <person name="Yin C."/>
            <person name="McCallum B."/>
            <person name="Szabo L.J."/>
            <person name="Hulbert S."/>
            <person name="Chen X."/>
            <person name="Fellers J.P."/>
        </authorList>
    </citation>
    <scope>NUCLEOTIDE SEQUENCE</scope>
    <source>
        <strain evidence="12">isolate 1-1 / race 1 (BBBD)</strain>
        <strain evidence="13">Isolate 1-1 / race 1 (BBBD)</strain>
    </source>
</reference>
<keyword evidence="7 9" id="KW-0326">Glycosidase</keyword>
<comment type="similarity">
    <text evidence="2 9">Belongs to the glycosyl hydrolase 7 (cellulase C) family.</text>
</comment>
<dbReference type="PANTHER" id="PTHR33753">
    <property type="entry name" value="1,4-BETA-D-GLUCAN CELLOBIOHYDROLASE B"/>
    <property type="match status" value="1"/>
</dbReference>
<dbReference type="STRING" id="630390.A0A180GDM8"/>
<name>A0A180GDM8_PUCT1</name>
<evidence type="ECO:0000256" key="8">
    <source>
        <dbReference type="ARBA" id="ARBA00023326"/>
    </source>
</evidence>
<keyword evidence="6" id="KW-0119">Carbohydrate metabolism</keyword>
<evidence type="ECO:0000256" key="9">
    <source>
        <dbReference type="RuleBase" id="RU361164"/>
    </source>
</evidence>
<evidence type="ECO:0000256" key="4">
    <source>
        <dbReference type="ARBA" id="ARBA00022801"/>
    </source>
</evidence>
<dbReference type="InterPro" id="IPR013320">
    <property type="entry name" value="ConA-like_dom_sf"/>
</dbReference>
<keyword evidence="3 10" id="KW-0732">Signal</keyword>
<evidence type="ECO:0000256" key="6">
    <source>
        <dbReference type="ARBA" id="ARBA00023277"/>
    </source>
</evidence>
<evidence type="ECO:0000313" key="12">
    <source>
        <dbReference type="EnsemblFungi" id="PTTG_06020-t43_1-p1"/>
    </source>
</evidence>